<feature type="compositionally biased region" description="Basic residues" evidence="2">
    <location>
        <begin position="417"/>
        <end position="434"/>
    </location>
</feature>
<sequence length="1589" mass="176859">MRRAASDARAVTPLRGRTRLQASSTASRETQVLIDALGEFLLFLQAELQVKKSKLARRRVGTEADRETKTRVLEWLRGLNEREWLSVCTIVEPSFVKTVLAMAMAAKTRPTRGTGVLTPTCLAQFQLLPAEVARKIATATASTAPREFLRRPTTRTADGDALTGFQSSSFLACCEALTGAIRMSNTQRSCDTLSLSTVDISRHDVLRWFEVISGGGFLAKEPADHSKTSHLWREANWFVSRGYVTVPELIVNQIEQNVWFQWNQMHKQPIYQVPLEGVASKYSLAEEWRLASHEERRSACGRIASQVAAYLKQTRQLIAGGSSRFEGGVKLQLVTFMEMLDSKKSVRSDNEHHDIAVILIDGVLSIPFDQVITSPQSAAVSLLIAELVQEECSKLLSEHLVKAEGDSETRSLDDQPRRRHAQKRRSARKKALKQRKQEQGSREVHQRLLKTVLDEYLRAIRQREAANYRIVQDVMSNLVDTVVAEAERQTESTSVNDAAPYRPKRRKKRGKKKKNRQLDDVEDMDPGAMYEEDMVESYSKENHTNNSDVYLGNHRDIVKMPTEVDARSDALARTDSRPLLGFLAAADKSYSSPRPASFGAHAFYSMTPSPLFLQLSSRDPAAKRDDEEYDDFKSSGSGSSGQNGAPADANFDWYLPSLFSSQSSVHTTSTASSLDWDFQHWSLKNDASAKQRINRTINALNPAPTSTEQSPEAFGLSPFSKLLAADSADEKKEETESSSTVAVKGDGSDDGLGGRNSRSDFLYREGGFFDRQRASKRRRRPFPFEFDEENEGEDRDSWEDDRLSYSEQGRSSVKSVKSSDGRSRRASSVDCAASTVEVQVAEGDQAKMAERLSKLEALLEERTMKFDAASTTMSAEINGLQQKVLVLNGRVRDLEEEVQELKRAQEVLLDKSSSSNVAVSTSQEILEHVADPHQHAAPTSASLHYPHPGMAPVAQSNSVLGPFVSVPMSVLPPRSKLHWDMCEFVSQLQTESNARLSAQMAAIRLCTAAVQSLWPRAQVRPYGSFVTRLALPTSDVDLVICLPKVRRDAPADAAGVLEGRNAIKESWQQNLARKLRQEPWVQPDSVKTIPHAAIPIITLITSSPYSVRLDISFEGPGHNGLATNDVVLSLIHEFPALAPIMLVLKSFVIERGFAVAYSGGLSSYALLLMVARYLQEHTDRMPGGYDANGGGIQSCADFGMVLMGLLDFYGNRFDPRTTGISVATRCFLDRETMVIPANPRDHLAHHAMHVVDDSEHWQMNPSSVMHNGNLLSSPGSRRYGNRTALNDWPQRLQSVDQPHDPHKFDPLYIEDPLWPSNNVGRNCFRILQIRRAFAAGYATLMAASMSSSILAENRSTLIGGVPLHPDNILRAILGGQAPANKSDGHGVHNNGSRGPDTAHQVRTIRAPRASNGRAPSVYDNGAPPYFDDNSVPMPPYMLHRMQQQYQQQAQATARSTSTRAYRTDSMSYRRHSESVTEQMTTRSEVASADKYYRRKKERIVSPRLGVQRSSTGCSAQEREDFNRMTRKCPSRSMSFADVVITGSSKTDHRGKAPASPLALMRPSRQWRDDTAIDDTINERLETRDDFELK</sequence>
<dbReference type="GO" id="GO:0031499">
    <property type="term" value="C:TRAMP complex"/>
    <property type="evidence" value="ECO:0007669"/>
    <property type="project" value="TreeGrafter"/>
</dbReference>
<feature type="compositionally biased region" description="Polar residues" evidence="2">
    <location>
        <begin position="805"/>
        <end position="816"/>
    </location>
</feature>
<feature type="region of interest" description="Disordered" evidence="2">
    <location>
        <begin position="785"/>
        <end position="826"/>
    </location>
</feature>
<dbReference type="Pfam" id="PF22600">
    <property type="entry name" value="MTPAP-like_central"/>
    <property type="match status" value="1"/>
</dbReference>
<organism evidence="4 5">
    <name type="scientific">Pythium oligandrum</name>
    <name type="common">Mycoparasitic fungus</name>
    <dbReference type="NCBI Taxonomy" id="41045"/>
    <lineage>
        <taxon>Eukaryota</taxon>
        <taxon>Sar</taxon>
        <taxon>Stramenopiles</taxon>
        <taxon>Oomycota</taxon>
        <taxon>Peronosporomycetes</taxon>
        <taxon>Pythiales</taxon>
        <taxon>Pythiaceae</taxon>
        <taxon>Pythium</taxon>
    </lineage>
</organism>
<reference evidence="4" key="1">
    <citation type="submission" date="2019-03" db="EMBL/GenBank/DDBJ databases">
        <title>Long read genome sequence of the mycoparasitic Pythium oligandrum ATCC 38472 isolated from sugarbeet rhizosphere.</title>
        <authorList>
            <person name="Gaulin E."/>
        </authorList>
    </citation>
    <scope>NUCLEOTIDE SEQUENCE</scope>
    <source>
        <strain evidence="4">ATCC 38472_TT</strain>
    </source>
</reference>
<dbReference type="PANTHER" id="PTHR23092">
    <property type="entry name" value="POLY(A) RNA POLYMERASE"/>
    <property type="match status" value="1"/>
</dbReference>
<evidence type="ECO:0000313" key="5">
    <source>
        <dbReference type="Proteomes" id="UP000794436"/>
    </source>
</evidence>
<feature type="region of interest" description="Disordered" evidence="2">
    <location>
        <begin position="1377"/>
        <end position="1399"/>
    </location>
</feature>
<feature type="compositionally biased region" description="Acidic residues" evidence="2">
    <location>
        <begin position="785"/>
        <end position="799"/>
    </location>
</feature>
<accession>A0A8K1CMZ5</accession>
<dbReference type="PANTHER" id="PTHR23092:SF48">
    <property type="entry name" value="NUCLEOTIDYLTRANSFERASE FAMILY PROTEIN"/>
    <property type="match status" value="1"/>
</dbReference>
<feature type="compositionally biased region" description="Basic and acidic residues" evidence="2">
    <location>
        <begin position="405"/>
        <end position="416"/>
    </location>
</feature>
<dbReference type="Proteomes" id="UP000794436">
    <property type="component" value="Unassembled WGS sequence"/>
</dbReference>
<dbReference type="GO" id="GO:0031123">
    <property type="term" value="P:RNA 3'-end processing"/>
    <property type="evidence" value="ECO:0007669"/>
    <property type="project" value="TreeGrafter"/>
</dbReference>
<dbReference type="GO" id="GO:0005730">
    <property type="term" value="C:nucleolus"/>
    <property type="evidence" value="ECO:0007669"/>
    <property type="project" value="TreeGrafter"/>
</dbReference>
<feature type="region of interest" description="Disordered" evidence="2">
    <location>
        <begin position="486"/>
        <end position="520"/>
    </location>
</feature>
<proteinExistence type="predicted"/>
<dbReference type="GO" id="GO:0003729">
    <property type="term" value="F:mRNA binding"/>
    <property type="evidence" value="ECO:0007669"/>
    <property type="project" value="TreeGrafter"/>
</dbReference>
<feature type="coiled-coil region" evidence="1">
    <location>
        <begin position="877"/>
        <end position="911"/>
    </location>
</feature>
<evidence type="ECO:0000256" key="1">
    <source>
        <dbReference type="SAM" id="Coils"/>
    </source>
</evidence>
<evidence type="ECO:0000313" key="4">
    <source>
        <dbReference type="EMBL" id="TMW65868.1"/>
    </source>
</evidence>
<gene>
    <name evidence="4" type="ORF">Poli38472_003633</name>
</gene>
<dbReference type="CDD" id="cd05402">
    <property type="entry name" value="NT_PAP_TUTase"/>
    <property type="match status" value="1"/>
</dbReference>
<comment type="caution">
    <text evidence="4">The sequence shown here is derived from an EMBL/GenBank/DDBJ whole genome shotgun (WGS) entry which is preliminary data.</text>
</comment>
<dbReference type="Gene3D" id="1.10.1410.10">
    <property type="match status" value="1"/>
</dbReference>
<dbReference type="GO" id="GO:0043634">
    <property type="term" value="P:polyadenylation-dependent ncRNA catabolic process"/>
    <property type="evidence" value="ECO:0007669"/>
    <property type="project" value="TreeGrafter"/>
</dbReference>
<dbReference type="Gene3D" id="3.30.460.10">
    <property type="entry name" value="Beta Polymerase, domain 2"/>
    <property type="match status" value="1"/>
</dbReference>
<keyword evidence="5" id="KW-1185">Reference proteome</keyword>
<feature type="region of interest" description="Disordered" evidence="2">
    <location>
        <begin position="619"/>
        <end position="645"/>
    </location>
</feature>
<feature type="domain" description="Poly(A) RNA polymerase mitochondrial-like central palm" evidence="3">
    <location>
        <begin position="981"/>
        <end position="1114"/>
    </location>
</feature>
<protein>
    <recommendedName>
        <fullName evidence="3">Poly(A) RNA polymerase mitochondrial-like central palm domain-containing protein</fullName>
    </recommendedName>
</protein>
<dbReference type="SUPFAM" id="SSF81631">
    <property type="entry name" value="PAP/OAS1 substrate-binding domain"/>
    <property type="match status" value="1"/>
</dbReference>
<feature type="region of interest" description="Disordered" evidence="2">
    <location>
        <begin position="726"/>
        <end position="758"/>
    </location>
</feature>
<evidence type="ECO:0000256" key="2">
    <source>
        <dbReference type="SAM" id="MobiDB-lite"/>
    </source>
</evidence>
<dbReference type="GO" id="GO:1990817">
    <property type="term" value="F:poly(A) RNA polymerase activity"/>
    <property type="evidence" value="ECO:0007669"/>
    <property type="project" value="InterPro"/>
</dbReference>
<feature type="compositionally biased region" description="Basic residues" evidence="2">
    <location>
        <begin position="502"/>
        <end position="515"/>
    </location>
</feature>
<feature type="region of interest" description="Disordered" evidence="2">
    <location>
        <begin position="405"/>
        <end position="444"/>
    </location>
</feature>
<dbReference type="OrthoDB" id="273917at2759"/>
<dbReference type="InterPro" id="IPR043519">
    <property type="entry name" value="NT_sf"/>
</dbReference>
<name>A0A8K1CMZ5_PYTOL</name>
<feature type="compositionally biased region" description="Basic and acidic residues" evidence="2">
    <location>
        <begin position="435"/>
        <end position="444"/>
    </location>
</feature>
<dbReference type="InterPro" id="IPR045862">
    <property type="entry name" value="Trf4-like"/>
</dbReference>
<evidence type="ECO:0000259" key="3">
    <source>
        <dbReference type="Pfam" id="PF22600"/>
    </source>
</evidence>
<dbReference type="SUPFAM" id="SSF81301">
    <property type="entry name" value="Nucleotidyltransferase"/>
    <property type="match status" value="1"/>
</dbReference>
<dbReference type="InterPro" id="IPR054708">
    <property type="entry name" value="MTPAP-like_central"/>
</dbReference>
<dbReference type="EMBL" id="SPLM01000036">
    <property type="protein sequence ID" value="TMW65868.1"/>
    <property type="molecule type" value="Genomic_DNA"/>
</dbReference>
<feature type="region of interest" description="Disordered" evidence="2">
    <location>
        <begin position="1453"/>
        <end position="1482"/>
    </location>
</feature>
<keyword evidence="1" id="KW-0175">Coiled coil</keyword>